<evidence type="ECO:0000256" key="1">
    <source>
        <dbReference type="SAM" id="Phobius"/>
    </source>
</evidence>
<evidence type="ECO:0000313" key="3">
    <source>
        <dbReference type="Proteomes" id="UP000708576"/>
    </source>
</evidence>
<keyword evidence="3" id="KW-1185">Reference proteome</keyword>
<dbReference type="EMBL" id="JAGUCO010000001">
    <property type="protein sequence ID" value="MBS2096676.1"/>
    <property type="molecule type" value="Genomic_DNA"/>
</dbReference>
<feature type="transmembrane region" description="Helical" evidence="1">
    <location>
        <begin position="132"/>
        <end position="149"/>
    </location>
</feature>
<feature type="transmembrane region" description="Helical" evidence="1">
    <location>
        <begin position="156"/>
        <end position="174"/>
    </location>
</feature>
<keyword evidence="1" id="KW-1133">Transmembrane helix</keyword>
<accession>A0ABS5JQC8</accession>
<feature type="transmembrane region" description="Helical" evidence="1">
    <location>
        <begin position="180"/>
        <end position="199"/>
    </location>
</feature>
<dbReference type="RefSeq" id="WP_212211970.1">
    <property type="nucleotide sequence ID" value="NZ_JAGUCO010000001.1"/>
</dbReference>
<keyword evidence="1" id="KW-0812">Transmembrane</keyword>
<reference evidence="2 3" key="1">
    <citation type="journal article" date="2015" name="Int. J. Syst. Evol. Microbiol.">
        <title>Carboxylicivirga linearis sp. nov., isolated from a sea cucumber culture pond.</title>
        <authorList>
            <person name="Wang F.Q."/>
            <person name="Zhou Y.X."/>
            <person name="Lin X.Z."/>
            <person name="Chen G.J."/>
            <person name="Du Z.J."/>
        </authorList>
    </citation>
    <scope>NUCLEOTIDE SEQUENCE [LARGE SCALE GENOMIC DNA]</scope>
    <source>
        <strain evidence="2 3">FB218</strain>
    </source>
</reference>
<comment type="caution">
    <text evidence="2">The sequence shown here is derived from an EMBL/GenBank/DDBJ whole genome shotgun (WGS) entry which is preliminary data.</text>
</comment>
<protein>
    <submittedName>
        <fullName evidence="2">Uncharacterized protein</fullName>
    </submittedName>
</protein>
<evidence type="ECO:0000313" key="2">
    <source>
        <dbReference type="EMBL" id="MBS2096676.1"/>
    </source>
</evidence>
<dbReference type="Proteomes" id="UP000708576">
    <property type="component" value="Unassembled WGS sequence"/>
</dbReference>
<feature type="transmembrane region" description="Helical" evidence="1">
    <location>
        <begin position="68"/>
        <end position="89"/>
    </location>
</feature>
<name>A0ABS5JQC8_9BACT</name>
<sequence>MNLDEDLGNELNEEQSLLVIRQMIEVSQQKLKNDGILFILWGWIAVINYFVLNYLVDIYTPTYHLMKVVHALRLILPLGGIAYTIYYMYQSRKKVKTFISISLRYVWIGLLACMVLINLIQFNVLHQIHFELQHPIFMAIIAFAIVITGGILRYNVIIYGGVFFGLLAYVASLYPIDKQLMIEALGWLVAFVIPGHVMYSQREK</sequence>
<proteinExistence type="predicted"/>
<organism evidence="2 3">
    <name type="scientific">Carboxylicivirga linearis</name>
    <dbReference type="NCBI Taxonomy" id="1628157"/>
    <lineage>
        <taxon>Bacteria</taxon>
        <taxon>Pseudomonadati</taxon>
        <taxon>Bacteroidota</taxon>
        <taxon>Bacteroidia</taxon>
        <taxon>Marinilabiliales</taxon>
        <taxon>Marinilabiliaceae</taxon>
        <taxon>Carboxylicivirga</taxon>
    </lineage>
</organism>
<keyword evidence="1" id="KW-0472">Membrane</keyword>
<feature type="transmembrane region" description="Helical" evidence="1">
    <location>
        <begin position="101"/>
        <end position="120"/>
    </location>
</feature>
<gene>
    <name evidence="2" type="ORF">KEM10_00215</name>
</gene>
<feature type="transmembrane region" description="Helical" evidence="1">
    <location>
        <begin position="36"/>
        <end position="56"/>
    </location>
</feature>